<dbReference type="PANTHER" id="PTHR10846:SF36">
    <property type="entry name" value="SODIUM_POTASSIUM_CALCIUM EXCHANGER 1"/>
    <property type="match status" value="1"/>
</dbReference>
<comment type="function">
    <text evidence="26">Calcium, potassium:sodium antiporter that transports 1 Ca(2+) and 1 K(+) in exchange for 4 Na(+). Critical component of the visual transduction cascade, controlling the calcium concentration of outer segments during light and darkness. Light causes a rapid lowering of cytosolic free calcium in the outer segment of both retinal rod and cone photoreceptors and the light-induced lowering of calcium is caused by extrusion via this protein which plays a key role in the process of light adaptation.</text>
</comment>
<keyword evidence="10 28" id="KW-0812">Transmembrane</keyword>
<evidence type="ECO:0000256" key="6">
    <source>
        <dbReference type="ARBA" id="ARBA00022538"/>
    </source>
</evidence>
<comment type="caution">
    <text evidence="30">The sequence shown here is derived from an EMBL/GenBank/DDBJ whole genome shotgun (WGS) entry which is preliminary data.</text>
</comment>
<dbReference type="FunFam" id="1.20.1420.30:FF:000009">
    <property type="entry name" value="sodium/potassium/calcium exchanger 5 isoform X2"/>
    <property type="match status" value="1"/>
</dbReference>
<keyword evidence="5" id="KW-1003">Cell membrane</keyword>
<dbReference type="EMBL" id="JAFHDT010000001">
    <property type="protein sequence ID" value="KAI7814447.1"/>
    <property type="molecule type" value="Genomic_DNA"/>
</dbReference>
<dbReference type="GO" id="GO:0008273">
    <property type="term" value="F:calcium, potassium:sodium antiporter activity"/>
    <property type="evidence" value="ECO:0007669"/>
    <property type="project" value="TreeGrafter"/>
</dbReference>
<keyword evidence="15 28" id="KW-1133">Transmembrane helix</keyword>
<gene>
    <name evidence="30" type="ORF">IRJ41_018502</name>
</gene>
<evidence type="ECO:0000313" key="31">
    <source>
        <dbReference type="Proteomes" id="UP001059041"/>
    </source>
</evidence>
<dbReference type="GO" id="GO:0006874">
    <property type="term" value="P:intracellular calcium ion homeostasis"/>
    <property type="evidence" value="ECO:0007669"/>
    <property type="project" value="TreeGrafter"/>
</dbReference>
<evidence type="ECO:0000256" key="13">
    <source>
        <dbReference type="ARBA" id="ARBA00022847"/>
    </source>
</evidence>
<dbReference type="Proteomes" id="UP001059041">
    <property type="component" value="Linkage Group LG1"/>
</dbReference>
<evidence type="ECO:0000256" key="23">
    <source>
        <dbReference type="ARBA" id="ARBA00042035"/>
    </source>
</evidence>
<feature type="transmembrane region" description="Helical" evidence="28">
    <location>
        <begin position="498"/>
        <end position="516"/>
    </location>
</feature>
<keyword evidence="18 28" id="KW-0472">Membrane</keyword>
<evidence type="ECO:0000256" key="25">
    <source>
        <dbReference type="ARBA" id="ARBA00042684"/>
    </source>
</evidence>
<evidence type="ECO:0000256" key="8">
    <source>
        <dbReference type="ARBA" id="ARBA00022568"/>
    </source>
</evidence>
<keyword evidence="17" id="KW-0406">Ion transport</keyword>
<comment type="catalytic activity">
    <reaction evidence="21">
        <text>Ca(2+)(out) + K(+)(out) + 4 Na(+)(in) = Ca(2+)(in) + K(+)(in) + 4 Na(+)(out)</text>
        <dbReference type="Rhea" id="RHEA:69967"/>
        <dbReference type="ChEBI" id="CHEBI:29101"/>
        <dbReference type="ChEBI" id="CHEBI:29103"/>
        <dbReference type="ChEBI" id="CHEBI:29108"/>
    </reaction>
</comment>
<evidence type="ECO:0000256" key="4">
    <source>
        <dbReference type="ARBA" id="ARBA00022449"/>
    </source>
</evidence>
<accession>A0A9W7X5E4</accession>
<evidence type="ECO:0000259" key="29">
    <source>
        <dbReference type="Pfam" id="PF01699"/>
    </source>
</evidence>
<evidence type="ECO:0000256" key="9">
    <source>
        <dbReference type="ARBA" id="ARBA00022606"/>
    </source>
</evidence>
<keyword evidence="7" id="KW-0597">Phosphoprotein</keyword>
<reference evidence="30" key="1">
    <citation type="submission" date="2021-02" db="EMBL/GenBank/DDBJ databases">
        <title>Comparative genomics reveals that relaxation of natural selection precedes convergent phenotypic evolution of cavefish.</title>
        <authorList>
            <person name="Peng Z."/>
        </authorList>
    </citation>
    <scope>NUCLEOTIDE SEQUENCE</scope>
    <source>
        <tissue evidence="30">Muscle</tissue>
    </source>
</reference>
<feature type="transmembrane region" description="Helical" evidence="28">
    <location>
        <begin position="469"/>
        <end position="492"/>
    </location>
</feature>
<sequence length="517" mass="57274">CWICWLSLSRSQNVWKRSAHEPETAPRSSYEARTDLDMSPSLKILKTREYSRCIYISAKPKPPVNTSGVARSPSAPHRTLHYPEDLFTLEQRRHGWVLLHIAALIYTFFALVIVCEEFLIPSLGILTEKLSVSADLSAVNFMAAGGFVPEFFMSLMGLFLSSARVGVGVVVGSGFFNVLAVMGACAAFSHDTLSLTWWPLCRDVMFYTCDVLILLVVLMDDIITWRESLSLLMGCVVYVTFIKHNKVLEETVKVHLQKHDNITKVLAIDEPEKTRESESSEEEEEDEDEEESGSSDGDDSDFSGDEEESSDDDEEEDEGVSDVALSLKWPEEKHKQASYVLLLPITGCLWLTLPDPRRQTSRQYFVVTLMGSLLWIGLFSYVMLCLSHRVSETLGVSEELMSVSVLSAGVSLPNLITALLTAQKGSAETAVSNSMGINVFDITLGLPVSWLVSSAVSGGSVVSISSGGLFFMVLLFLLTLISAVVCVAALRWRMNKRFGGVMLMSYFIFLFLSVLLV</sequence>
<feature type="transmembrane region" description="Helical" evidence="28">
    <location>
        <begin position="167"/>
        <end position="189"/>
    </location>
</feature>
<feature type="domain" description="Sodium/calcium exchanger membrane region" evidence="29">
    <location>
        <begin position="366"/>
        <end position="514"/>
    </location>
</feature>
<dbReference type="Pfam" id="PF01699">
    <property type="entry name" value="Na_Ca_ex"/>
    <property type="match status" value="2"/>
</dbReference>
<keyword evidence="11" id="KW-0732">Signal</keyword>
<organism evidence="30 31">
    <name type="scientific">Triplophysa rosa</name>
    <name type="common">Cave loach</name>
    <dbReference type="NCBI Taxonomy" id="992332"/>
    <lineage>
        <taxon>Eukaryota</taxon>
        <taxon>Metazoa</taxon>
        <taxon>Chordata</taxon>
        <taxon>Craniata</taxon>
        <taxon>Vertebrata</taxon>
        <taxon>Euteleostomi</taxon>
        <taxon>Actinopterygii</taxon>
        <taxon>Neopterygii</taxon>
        <taxon>Teleostei</taxon>
        <taxon>Ostariophysi</taxon>
        <taxon>Cypriniformes</taxon>
        <taxon>Nemacheilidae</taxon>
        <taxon>Triplophysa</taxon>
    </lineage>
</organism>
<dbReference type="InterPro" id="IPR044880">
    <property type="entry name" value="NCX_ion-bd_dom_sf"/>
</dbReference>
<feature type="transmembrane region" description="Helical" evidence="28">
    <location>
        <begin position="140"/>
        <end position="160"/>
    </location>
</feature>
<evidence type="ECO:0000256" key="17">
    <source>
        <dbReference type="ARBA" id="ARBA00023065"/>
    </source>
</evidence>
<keyword evidence="3" id="KW-0813">Transport</keyword>
<feature type="transmembrane region" description="Helical" evidence="28">
    <location>
        <begin position="400"/>
        <end position="422"/>
    </location>
</feature>
<evidence type="ECO:0000256" key="19">
    <source>
        <dbReference type="ARBA" id="ARBA00023201"/>
    </source>
</evidence>
<evidence type="ECO:0000256" key="15">
    <source>
        <dbReference type="ARBA" id="ARBA00022989"/>
    </source>
</evidence>
<evidence type="ECO:0000256" key="16">
    <source>
        <dbReference type="ARBA" id="ARBA00023053"/>
    </source>
</evidence>
<evidence type="ECO:0000256" key="7">
    <source>
        <dbReference type="ARBA" id="ARBA00022553"/>
    </source>
</evidence>
<feature type="transmembrane region" description="Helical" evidence="28">
    <location>
        <begin position="365"/>
        <end position="388"/>
    </location>
</feature>
<feature type="transmembrane region" description="Helical" evidence="28">
    <location>
        <begin position="204"/>
        <end position="223"/>
    </location>
</feature>
<proteinExistence type="inferred from homology"/>
<evidence type="ECO:0000256" key="28">
    <source>
        <dbReference type="SAM" id="Phobius"/>
    </source>
</evidence>
<evidence type="ECO:0000256" key="12">
    <source>
        <dbReference type="ARBA" id="ARBA00022837"/>
    </source>
</evidence>
<dbReference type="GO" id="GO:0007601">
    <property type="term" value="P:visual perception"/>
    <property type="evidence" value="ECO:0007669"/>
    <property type="project" value="UniProtKB-KW"/>
</dbReference>
<evidence type="ECO:0000313" key="30">
    <source>
        <dbReference type="EMBL" id="KAI7814447.1"/>
    </source>
</evidence>
<keyword evidence="16" id="KW-0915">Sodium</keyword>
<evidence type="ECO:0000256" key="2">
    <source>
        <dbReference type="ARBA" id="ARBA00005364"/>
    </source>
</evidence>
<evidence type="ECO:0000256" key="20">
    <source>
        <dbReference type="ARBA" id="ARBA00023305"/>
    </source>
</evidence>
<keyword evidence="20" id="KW-0844">Vision</keyword>
<dbReference type="GO" id="GO:0060291">
    <property type="term" value="P:long-term synaptic potentiation"/>
    <property type="evidence" value="ECO:0007669"/>
    <property type="project" value="TreeGrafter"/>
</dbReference>
<feature type="transmembrane region" description="Helical" evidence="28">
    <location>
        <begin position="442"/>
        <end position="462"/>
    </location>
</feature>
<keyword evidence="8" id="KW-0109">Calcium transport</keyword>
<evidence type="ECO:0000256" key="1">
    <source>
        <dbReference type="ARBA" id="ARBA00004651"/>
    </source>
</evidence>
<evidence type="ECO:0000256" key="11">
    <source>
        <dbReference type="ARBA" id="ARBA00022729"/>
    </source>
</evidence>
<dbReference type="NCBIfam" id="TIGR00367">
    <property type="entry name" value="calcium/sodium antiporter"/>
    <property type="match status" value="1"/>
</dbReference>
<dbReference type="InterPro" id="IPR004481">
    <property type="entry name" value="K/Na/Ca-exchanger"/>
</dbReference>
<evidence type="ECO:0000256" key="3">
    <source>
        <dbReference type="ARBA" id="ARBA00022448"/>
    </source>
</evidence>
<keyword evidence="14" id="KW-0630">Potassium</keyword>
<dbReference type="InterPro" id="IPR004837">
    <property type="entry name" value="NaCa_Exmemb"/>
</dbReference>
<evidence type="ECO:0000256" key="26">
    <source>
        <dbReference type="ARBA" id="ARBA00045976"/>
    </source>
</evidence>
<evidence type="ECO:0000256" key="22">
    <source>
        <dbReference type="ARBA" id="ARBA00040585"/>
    </source>
</evidence>
<keyword evidence="12" id="KW-0106">Calcium</keyword>
<evidence type="ECO:0000256" key="21">
    <source>
        <dbReference type="ARBA" id="ARBA00033627"/>
    </source>
</evidence>
<dbReference type="GO" id="GO:0005886">
    <property type="term" value="C:plasma membrane"/>
    <property type="evidence" value="ECO:0007669"/>
    <property type="project" value="UniProtKB-SubCell"/>
</dbReference>
<evidence type="ECO:0000256" key="5">
    <source>
        <dbReference type="ARBA" id="ARBA00022475"/>
    </source>
</evidence>
<dbReference type="AlphaFoldDB" id="A0A9W7X5E4"/>
<dbReference type="GO" id="GO:0005262">
    <property type="term" value="F:calcium channel activity"/>
    <property type="evidence" value="ECO:0007669"/>
    <property type="project" value="TreeGrafter"/>
</dbReference>
<keyword evidence="4" id="KW-0050">Antiport</keyword>
<comment type="subcellular location">
    <subcellularLocation>
        <location evidence="1">Cell membrane</location>
        <topology evidence="1">Multi-pass membrane protein</topology>
    </subcellularLocation>
</comment>
<feature type="compositionally biased region" description="Acidic residues" evidence="27">
    <location>
        <begin position="279"/>
        <end position="320"/>
    </location>
</feature>
<feature type="domain" description="Sodium/calcium exchanger membrane region" evidence="29">
    <location>
        <begin position="102"/>
        <end position="241"/>
    </location>
</feature>
<evidence type="ECO:0000256" key="10">
    <source>
        <dbReference type="ARBA" id="ARBA00022692"/>
    </source>
</evidence>
<evidence type="ECO:0000256" key="27">
    <source>
        <dbReference type="SAM" id="MobiDB-lite"/>
    </source>
</evidence>
<keyword evidence="9" id="KW-0716">Sensory transduction</keyword>
<feature type="region of interest" description="Disordered" evidence="27">
    <location>
        <begin position="267"/>
        <end position="322"/>
    </location>
</feature>
<evidence type="ECO:0000256" key="14">
    <source>
        <dbReference type="ARBA" id="ARBA00022958"/>
    </source>
</evidence>
<keyword evidence="6" id="KW-0633">Potassium transport</keyword>
<dbReference type="PANTHER" id="PTHR10846">
    <property type="entry name" value="SODIUM/POTASSIUM/CALCIUM EXCHANGER"/>
    <property type="match status" value="1"/>
</dbReference>
<feature type="non-terminal residue" evidence="30">
    <location>
        <position position="517"/>
    </location>
</feature>
<feature type="transmembrane region" description="Helical" evidence="28">
    <location>
        <begin position="96"/>
        <end position="120"/>
    </location>
</feature>
<evidence type="ECO:0000256" key="24">
    <source>
        <dbReference type="ARBA" id="ARBA00042297"/>
    </source>
</evidence>
<dbReference type="Gene3D" id="1.20.1420.30">
    <property type="entry name" value="NCX, central ion-binding region"/>
    <property type="match status" value="2"/>
</dbReference>
<keyword evidence="31" id="KW-1185">Reference proteome</keyword>
<keyword evidence="19" id="KW-0739">Sodium transport</keyword>
<dbReference type="GO" id="GO:0015293">
    <property type="term" value="F:symporter activity"/>
    <property type="evidence" value="ECO:0007669"/>
    <property type="project" value="UniProtKB-KW"/>
</dbReference>
<keyword evidence="13" id="KW-0769">Symport</keyword>
<comment type="similarity">
    <text evidence="2">Belongs to the Ca(2+):cation antiporter (CaCA) (TC 2.A.19) family. SLC24A subfamily.</text>
</comment>
<dbReference type="GO" id="GO:0060292">
    <property type="term" value="P:long-term synaptic depression"/>
    <property type="evidence" value="ECO:0007669"/>
    <property type="project" value="TreeGrafter"/>
</dbReference>
<evidence type="ECO:0000256" key="18">
    <source>
        <dbReference type="ARBA" id="ARBA00023136"/>
    </source>
</evidence>
<protein>
    <recommendedName>
        <fullName evidence="22">Sodium/potassium/calcium exchanger 1</fullName>
    </recommendedName>
    <alternativeName>
        <fullName evidence="23">Na(+)/K(+)/Ca(2+)-exchange protein 1</fullName>
    </alternativeName>
    <alternativeName>
        <fullName evidence="24">Retinal rod Na-Ca+K exchanger</fullName>
    </alternativeName>
    <alternativeName>
        <fullName evidence="25">Solute carrier family 24 member 1</fullName>
    </alternativeName>
</protein>
<name>A0A9W7X5E4_TRIRA</name>